<evidence type="ECO:0000256" key="1">
    <source>
        <dbReference type="ARBA" id="ARBA00022598"/>
    </source>
</evidence>
<keyword evidence="2" id="KW-0547">Nucleotide-binding</keyword>
<evidence type="ECO:0000256" key="4">
    <source>
        <dbReference type="ARBA" id="ARBA00022917"/>
    </source>
</evidence>
<feature type="non-terminal residue" evidence="7">
    <location>
        <position position="1"/>
    </location>
</feature>
<evidence type="ECO:0000259" key="6">
    <source>
        <dbReference type="Pfam" id="PF08264"/>
    </source>
</evidence>
<dbReference type="InterPro" id="IPR009080">
    <property type="entry name" value="tRNAsynth_Ia_anticodon-bd"/>
</dbReference>
<feature type="domain" description="Methionyl/Valyl/Leucyl/Isoleucyl-tRNA synthetase anticodon-binding" evidence="6">
    <location>
        <begin position="1"/>
        <end position="156"/>
    </location>
</feature>
<keyword evidence="1" id="KW-0436">Ligase</keyword>
<dbReference type="GO" id="GO:0000049">
    <property type="term" value="F:tRNA binding"/>
    <property type="evidence" value="ECO:0007669"/>
    <property type="project" value="InterPro"/>
</dbReference>
<dbReference type="AlphaFoldDB" id="A0A0F9FNM4"/>
<dbReference type="GO" id="GO:0006428">
    <property type="term" value="P:isoleucyl-tRNA aminoacylation"/>
    <property type="evidence" value="ECO:0007669"/>
    <property type="project" value="TreeGrafter"/>
</dbReference>
<accession>A0A0F9FNM4</accession>
<keyword evidence="3" id="KW-0067">ATP-binding</keyword>
<evidence type="ECO:0000313" key="7">
    <source>
        <dbReference type="EMBL" id="KKL58915.1"/>
    </source>
</evidence>
<dbReference type="PANTHER" id="PTHR42765:SF1">
    <property type="entry name" value="ISOLEUCINE--TRNA LIGASE, MITOCHONDRIAL"/>
    <property type="match status" value="1"/>
</dbReference>
<dbReference type="CDD" id="cd07960">
    <property type="entry name" value="Anticodon_Ia_Ile_BEm"/>
    <property type="match status" value="1"/>
</dbReference>
<dbReference type="GO" id="GO:0004822">
    <property type="term" value="F:isoleucine-tRNA ligase activity"/>
    <property type="evidence" value="ECO:0007669"/>
    <property type="project" value="TreeGrafter"/>
</dbReference>
<organism evidence="7">
    <name type="scientific">marine sediment metagenome</name>
    <dbReference type="NCBI Taxonomy" id="412755"/>
    <lineage>
        <taxon>unclassified sequences</taxon>
        <taxon>metagenomes</taxon>
        <taxon>ecological metagenomes</taxon>
    </lineage>
</organism>
<gene>
    <name evidence="7" type="ORF">LCGC14_2220600</name>
</gene>
<dbReference type="GO" id="GO:0005524">
    <property type="term" value="F:ATP binding"/>
    <property type="evidence" value="ECO:0007669"/>
    <property type="project" value="UniProtKB-KW"/>
</dbReference>
<dbReference type="SUPFAM" id="SSF47323">
    <property type="entry name" value="Anticodon-binding domain of a subclass of class I aminoacyl-tRNA synthetases"/>
    <property type="match status" value="1"/>
</dbReference>
<dbReference type="InterPro" id="IPR050081">
    <property type="entry name" value="Ile-tRNA_ligase"/>
</dbReference>
<keyword evidence="4" id="KW-0648">Protein biosynthesis</keyword>
<reference evidence="7" key="1">
    <citation type="journal article" date="2015" name="Nature">
        <title>Complex archaea that bridge the gap between prokaryotes and eukaryotes.</title>
        <authorList>
            <person name="Spang A."/>
            <person name="Saw J.H."/>
            <person name="Jorgensen S.L."/>
            <person name="Zaremba-Niedzwiedzka K."/>
            <person name="Martijn J."/>
            <person name="Lind A.E."/>
            <person name="van Eijk R."/>
            <person name="Schleper C."/>
            <person name="Guy L."/>
            <person name="Ettema T.J."/>
        </authorList>
    </citation>
    <scope>NUCLEOTIDE SEQUENCE</scope>
</reference>
<dbReference type="EMBL" id="LAZR01029660">
    <property type="protein sequence ID" value="KKL58915.1"/>
    <property type="molecule type" value="Genomic_DNA"/>
</dbReference>
<comment type="caution">
    <text evidence="7">The sequence shown here is derived from an EMBL/GenBank/DDBJ whole genome shotgun (WGS) entry which is preliminary data.</text>
</comment>
<dbReference type="InterPro" id="IPR013155">
    <property type="entry name" value="M/V/L/I-tRNA-synth_anticd-bd"/>
</dbReference>
<dbReference type="GO" id="GO:0005829">
    <property type="term" value="C:cytosol"/>
    <property type="evidence" value="ECO:0007669"/>
    <property type="project" value="TreeGrafter"/>
</dbReference>
<dbReference type="Pfam" id="PF08264">
    <property type="entry name" value="Anticodon_1"/>
    <property type="match status" value="1"/>
</dbReference>
<evidence type="ECO:0000256" key="2">
    <source>
        <dbReference type="ARBA" id="ARBA00022741"/>
    </source>
</evidence>
<dbReference type="InterPro" id="IPR033708">
    <property type="entry name" value="Anticodon_Ile_BEm"/>
</dbReference>
<sequence>DRWVLSQLQTLLDKVTKAYHSFSFYQFYQLVHNFCTIQISSFYFDILKDRLYTQGKDSLERRSAQTALYEILLVLVKIMAPILPYTTEEVWKYLPSAKEESVHLSDWPKINERFVNKKLEERWERLISIREKVLASLEEARKEKRIGNSLEAEVEIHSEKEYKL</sequence>
<keyword evidence="5" id="KW-0030">Aminoacyl-tRNA synthetase</keyword>
<evidence type="ECO:0000256" key="5">
    <source>
        <dbReference type="ARBA" id="ARBA00023146"/>
    </source>
</evidence>
<name>A0A0F9FNM4_9ZZZZ</name>
<proteinExistence type="predicted"/>
<dbReference type="PANTHER" id="PTHR42765">
    <property type="entry name" value="SOLEUCYL-TRNA SYNTHETASE"/>
    <property type="match status" value="1"/>
</dbReference>
<protein>
    <recommendedName>
        <fullName evidence="6">Methionyl/Valyl/Leucyl/Isoleucyl-tRNA synthetase anticodon-binding domain-containing protein</fullName>
    </recommendedName>
</protein>
<evidence type="ECO:0000256" key="3">
    <source>
        <dbReference type="ARBA" id="ARBA00022840"/>
    </source>
</evidence>
<dbReference type="Gene3D" id="1.10.730.20">
    <property type="match status" value="1"/>
</dbReference>